<sequence>MTDIRLILILFPVVLIMNIVAYYIFVPTKYRRGQRSSAGKNTDSISFVREILPYVGFVSAIYLLVKSQGIIVNKLVHSFGFSLDYDLAKYILILEGSRVSIFQAFTSPLLTYASSFIYIFGFAFLLTFTFIFFLTTDQLRALKEYTLGISFIYMVAFPFYIFTPVEVTGYTLPGVSPLLYNLSPLIVNGLRSVDPLFDNCFPSLHAALSILAMLFIIFRTNLRSLKVLVVFITLAIQFTIFYLGIHWITDFVAGTILALLSYYLATKYYSLIVCKFRKVSGVSDES</sequence>
<dbReference type="SUPFAM" id="SSF48317">
    <property type="entry name" value="Acid phosphatase/Vanadium-dependent haloperoxidase"/>
    <property type="match status" value="1"/>
</dbReference>
<evidence type="ECO:0000313" key="4">
    <source>
        <dbReference type="Proteomes" id="UP000019483"/>
    </source>
</evidence>
<reference evidence="3 4" key="1">
    <citation type="submission" date="2013-08" db="EMBL/GenBank/DDBJ databases">
        <authorList>
            <consortium name="DOE Joint Genome Institute"/>
            <person name="Eisen J."/>
            <person name="Huntemann M."/>
            <person name="Han J."/>
            <person name="Chen A."/>
            <person name="Kyrpides N."/>
            <person name="Mavromatis K."/>
            <person name="Markowitz V."/>
            <person name="Palaniappan K."/>
            <person name="Ivanova N."/>
            <person name="Schaumberg A."/>
            <person name="Pati A."/>
            <person name="Liolios K."/>
            <person name="Nordberg H.P."/>
            <person name="Cantor M.N."/>
            <person name="Hua S.X."/>
            <person name="Woyke T."/>
        </authorList>
    </citation>
    <scope>NUCLEOTIDE SEQUENCE [LARGE SCALE GENOMIC DNA]</scope>
    <source>
        <strain evidence="3 4">DSM 2278</strain>
    </source>
</reference>
<feature type="transmembrane region" description="Helical" evidence="1">
    <location>
        <begin position="47"/>
        <end position="65"/>
    </location>
</feature>
<dbReference type="Gene3D" id="1.20.144.10">
    <property type="entry name" value="Phosphatidic acid phosphatase type 2/haloperoxidase"/>
    <property type="match status" value="1"/>
</dbReference>
<dbReference type="InterPro" id="IPR036938">
    <property type="entry name" value="PAP2/HPO_sf"/>
</dbReference>
<dbReference type="InterPro" id="IPR000326">
    <property type="entry name" value="PAP2/HPO"/>
</dbReference>
<comment type="caution">
    <text evidence="3">The sequence shown here is derived from an EMBL/GenBank/DDBJ whole genome shotgun (WGS) entry which is preliminary data.</text>
</comment>
<dbReference type="Pfam" id="PF01569">
    <property type="entry name" value="PAP2"/>
    <property type="match status" value="1"/>
</dbReference>
<dbReference type="GeneID" id="96961875"/>
<evidence type="ECO:0000259" key="2">
    <source>
        <dbReference type="Pfam" id="PF01569"/>
    </source>
</evidence>
<dbReference type="PANTHER" id="PTHR31310:SF7">
    <property type="entry name" value="PA-PHOSPHATASE RELATED-FAMILY PROTEIN DDB_G0268928"/>
    <property type="match status" value="1"/>
</dbReference>
<feature type="transmembrane region" description="Helical" evidence="1">
    <location>
        <begin position="251"/>
        <end position="269"/>
    </location>
</feature>
<dbReference type="EMBL" id="AZAJ01000001">
    <property type="protein sequence ID" value="ETA69035.1"/>
    <property type="molecule type" value="Genomic_DNA"/>
</dbReference>
<dbReference type="RefSeq" id="WP_023846169.1">
    <property type="nucleotide sequence ID" value="NZ_AZAJ01000001.1"/>
</dbReference>
<protein>
    <submittedName>
        <fullName evidence="3">PAP2 family phosphatase</fullName>
    </submittedName>
</protein>
<evidence type="ECO:0000313" key="3">
    <source>
        <dbReference type="EMBL" id="ETA69035.1"/>
    </source>
</evidence>
<feature type="transmembrane region" description="Helical" evidence="1">
    <location>
        <begin position="6"/>
        <end position="26"/>
    </location>
</feature>
<keyword evidence="1" id="KW-0472">Membrane</keyword>
<keyword evidence="1" id="KW-1133">Transmembrane helix</keyword>
<keyword evidence="1" id="KW-0812">Transmembrane</keyword>
<name>W9DTV6_METTI</name>
<proteinExistence type="predicted"/>
<dbReference type="PANTHER" id="PTHR31310">
    <property type="match status" value="1"/>
</dbReference>
<dbReference type="STRING" id="1090322.MettiDRAFT_2525"/>
<dbReference type="InterPro" id="IPR052185">
    <property type="entry name" value="IPC_Synthase-Related"/>
</dbReference>
<dbReference type="AlphaFoldDB" id="W9DTV6"/>
<dbReference type="CDD" id="cd03386">
    <property type="entry name" value="PAP2_Aur1_like"/>
    <property type="match status" value="1"/>
</dbReference>
<gene>
    <name evidence="3" type="ORF">MettiDRAFT_2525</name>
</gene>
<feature type="transmembrane region" description="Helical" evidence="1">
    <location>
        <begin position="145"/>
        <end position="163"/>
    </location>
</feature>
<keyword evidence="4" id="KW-1185">Reference proteome</keyword>
<dbReference type="OrthoDB" id="329477at2157"/>
<dbReference type="Proteomes" id="UP000019483">
    <property type="component" value="Unassembled WGS sequence"/>
</dbReference>
<feature type="transmembrane region" description="Helical" evidence="1">
    <location>
        <begin position="201"/>
        <end position="218"/>
    </location>
</feature>
<feature type="transmembrane region" description="Helical" evidence="1">
    <location>
        <begin position="109"/>
        <end position="133"/>
    </location>
</feature>
<feature type="domain" description="Phosphatidic acid phosphatase type 2/haloperoxidase" evidence="2">
    <location>
        <begin position="198"/>
        <end position="269"/>
    </location>
</feature>
<evidence type="ECO:0000256" key="1">
    <source>
        <dbReference type="SAM" id="Phobius"/>
    </source>
</evidence>
<feature type="transmembrane region" description="Helical" evidence="1">
    <location>
        <begin position="225"/>
        <end position="245"/>
    </location>
</feature>
<accession>W9DTV6</accession>
<organism evidence="3 4">
    <name type="scientific">Methanolobus tindarius DSM 2278</name>
    <dbReference type="NCBI Taxonomy" id="1090322"/>
    <lineage>
        <taxon>Archaea</taxon>
        <taxon>Methanobacteriati</taxon>
        <taxon>Methanobacteriota</taxon>
        <taxon>Stenosarchaea group</taxon>
        <taxon>Methanomicrobia</taxon>
        <taxon>Methanosarcinales</taxon>
        <taxon>Methanosarcinaceae</taxon>
        <taxon>Methanolobus</taxon>
    </lineage>
</organism>